<dbReference type="FunCoup" id="G3SVY2">
    <property type="interactions" value="28"/>
</dbReference>
<evidence type="ECO:0000256" key="15">
    <source>
        <dbReference type="SAM" id="Phobius"/>
    </source>
</evidence>
<reference evidence="18 19" key="1">
    <citation type="submission" date="2009-06" db="EMBL/GenBank/DDBJ databases">
        <title>The Genome Sequence of Loxodonta africana (African elephant).</title>
        <authorList>
            <person name="Di Palma F."/>
            <person name="Heiman D."/>
            <person name="Young S."/>
            <person name="Johnson J."/>
            <person name="Lander E.S."/>
            <person name="Lindblad-Toh K."/>
        </authorList>
    </citation>
    <scope>NUCLEOTIDE SEQUENCE [LARGE SCALE GENOMIC DNA]</scope>
    <source>
        <strain evidence="18 19">Isolate ISIS603380</strain>
    </source>
</reference>
<dbReference type="Proteomes" id="UP000007646">
    <property type="component" value="Unassembled WGS sequence"/>
</dbReference>
<dbReference type="SUPFAM" id="SSF55394">
    <property type="entry name" value="Bactericidal permeability-increasing protein, BPI"/>
    <property type="match status" value="2"/>
</dbReference>
<evidence type="ECO:0000313" key="19">
    <source>
        <dbReference type="Proteomes" id="UP000007646"/>
    </source>
</evidence>
<dbReference type="eggNOG" id="KOG4160">
    <property type="taxonomic scope" value="Eukaryota"/>
</dbReference>
<dbReference type="InParanoid" id="G3SVY2"/>
<feature type="transmembrane region" description="Helical" evidence="15">
    <location>
        <begin position="12"/>
        <end position="32"/>
    </location>
</feature>
<protein>
    <recommendedName>
        <fullName evidence="4 14">Bactericidal permeability-increasing protein</fullName>
        <shortName evidence="14">BPI</shortName>
    </recommendedName>
</protein>
<reference evidence="18" key="2">
    <citation type="submission" date="2025-08" db="UniProtKB">
        <authorList>
            <consortium name="Ensembl"/>
        </authorList>
    </citation>
    <scope>IDENTIFICATION</scope>
    <source>
        <strain evidence="18">Isolate ISIS603380</strain>
    </source>
</reference>
<dbReference type="SMART" id="SM00329">
    <property type="entry name" value="BPI2"/>
    <property type="match status" value="1"/>
</dbReference>
<evidence type="ECO:0000256" key="12">
    <source>
        <dbReference type="ARBA" id="ARBA00025943"/>
    </source>
</evidence>
<comment type="function">
    <text evidence="14">The cytotoxic action of BPI is limited to many species of Gram-negative bacteria; this specificity may be explained by a strong affinity of the very basic N-terminal half for the negatively charged lipopolysaccharides that are unique to the Gram-negative bacterial outer envelope.</text>
</comment>
<dbReference type="FunFam" id="3.15.20.10:FF:000001">
    <property type="entry name" value="Phospholipid transfer protein"/>
    <property type="match status" value="1"/>
</dbReference>
<keyword evidence="15" id="KW-1133">Transmembrane helix</keyword>
<dbReference type="SMART" id="SM00328">
    <property type="entry name" value="BPI1"/>
    <property type="match status" value="1"/>
</dbReference>
<evidence type="ECO:0000256" key="8">
    <source>
        <dbReference type="ARBA" id="ARBA00022859"/>
    </source>
</evidence>
<dbReference type="STRING" id="9785.ENSLAFP00000004428"/>
<dbReference type="GO" id="GO:0032717">
    <property type="term" value="P:negative regulation of interleukin-8 production"/>
    <property type="evidence" value="ECO:0007669"/>
    <property type="project" value="TreeGrafter"/>
</dbReference>
<feature type="domain" description="Lipid-binding serum glycoprotein N-terminal" evidence="16">
    <location>
        <begin position="35"/>
        <end position="260"/>
    </location>
</feature>
<dbReference type="PANTHER" id="PTHR10504:SF84">
    <property type="entry name" value="BACTERICIDAL PERMEABILITY-INCREASING PROTEIN"/>
    <property type="match status" value="1"/>
</dbReference>
<keyword evidence="7 14" id="KW-0399">Innate immunity</keyword>
<dbReference type="GO" id="GO:0043031">
    <property type="term" value="P:negative regulation of macrophage activation"/>
    <property type="evidence" value="ECO:0007669"/>
    <property type="project" value="TreeGrafter"/>
</dbReference>
<dbReference type="GO" id="GO:0032715">
    <property type="term" value="P:negative regulation of interleukin-6 production"/>
    <property type="evidence" value="ECO:0007669"/>
    <property type="project" value="TreeGrafter"/>
</dbReference>
<evidence type="ECO:0000259" key="17">
    <source>
        <dbReference type="SMART" id="SM00329"/>
    </source>
</evidence>
<accession>G3SVY2</accession>
<sequence length="483" mass="52906">TALEDEDMARWAALVMLVAVGTAVVAAINPGFVARITQKGLDYACQKGVAKLQKELEKLKIPDISDGVKLNPFGKVHYSLYSIVIRSFQLPSSRITPVPNVGLKLSISDANIKISGKAKARKRFIKISGNFDLSVQGVSISADLKLGSNPNSGRATVASSSCRSSINSVHIKVSGSRVGWLIKLFHKKIESWLRNFMNKKICEKVAEAVSSKLQPYFNTLPVNSNIDAVAAIDYSMVAPPIATADSLDLQAKGEFFSRTNRIPSPISPSVAAFPTEHDRMVYLGISDYFFNTAGLVYQAAGVLKLMLTDEKISKESRFRLTTKLFETLIPQVTRRFPNMKVQFLLSLSSPPHLTVDPSGLTLVPELEAQTFVVFPNSSLAPLFLLGLSMKISVAAGASSDRLTGELMMNSLRLELKHSDVGFFSVGSLQTVMNYLIHFLVLPIVNERLKEGFPLPLPAHIQLSNVVLQPRQGFLLFGADVQHY</sequence>
<dbReference type="Gene3D" id="3.15.10.10">
    <property type="entry name" value="Bactericidal permeability-increasing protein, domain 1"/>
    <property type="match status" value="1"/>
</dbReference>
<dbReference type="CDD" id="cd00026">
    <property type="entry name" value="BPI2"/>
    <property type="match status" value="1"/>
</dbReference>
<organism evidence="18 19">
    <name type="scientific">Loxodonta africana</name>
    <name type="common">African elephant</name>
    <dbReference type="NCBI Taxonomy" id="9785"/>
    <lineage>
        <taxon>Eukaryota</taxon>
        <taxon>Metazoa</taxon>
        <taxon>Chordata</taxon>
        <taxon>Craniata</taxon>
        <taxon>Vertebrata</taxon>
        <taxon>Euteleostomi</taxon>
        <taxon>Mammalia</taxon>
        <taxon>Eutheria</taxon>
        <taxon>Afrotheria</taxon>
        <taxon>Proboscidea</taxon>
        <taxon>Elephantidae</taxon>
        <taxon>Loxodonta</taxon>
    </lineage>
</organism>
<keyword evidence="6 14" id="KW-0929">Antimicrobial</keyword>
<dbReference type="GO" id="GO:0045087">
    <property type="term" value="P:innate immune response"/>
    <property type="evidence" value="ECO:0007669"/>
    <property type="project" value="UniProtKB-UniRule"/>
</dbReference>
<name>G3SVY2_LOXAF</name>
<dbReference type="InterPro" id="IPR017942">
    <property type="entry name" value="Lipid-bd_serum_glycop_N"/>
</dbReference>
<evidence type="ECO:0000259" key="16">
    <source>
        <dbReference type="SMART" id="SM00328"/>
    </source>
</evidence>
<dbReference type="FunFam" id="3.15.10.10:FF:000001">
    <property type="entry name" value="phospholipid transfer protein-like"/>
    <property type="match status" value="1"/>
</dbReference>
<evidence type="ECO:0000256" key="11">
    <source>
        <dbReference type="ARBA" id="ARBA00023180"/>
    </source>
</evidence>
<dbReference type="InterPro" id="IPR032942">
    <property type="entry name" value="BPI/LBP/Plunc"/>
</dbReference>
<dbReference type="AlphaFoldDB" id="G3SVY2"/>
<evidence type="ECO:0000256" key="7">
    <source>
        <dbReference type="ARBA" id="ARBA00022588"/>
    </source>
</evidence>
<comment type="subcellular location">
    <subcellularLocation>
        <location evidence="1">Cytoplasmic granule membrane</location>
    </subcellularLocation>
    <subcellularLocation>
        <location evidence="2 14">Secreted</location>
    </subcellularLocation>
</comment>
<evidence type="ECO:0000313" key="18">
    <source>
        <dbReference type="Ensembl" id="ENSLAFP00000004428.3"/>
    </source>
</evidence>
<evidence type="ECO:0000256" key="4">
    <source>
        <dbReference type="ARBA" id="ARBA00017827"/>
    </source>
</evidence>
<evidence type="ECO:0000256" key="9">
    <source>
        <dbReference type="ARBA" id="ARBA00023022"/>
    </source>
</evidence>
<evidence type="ECO:0000256" key="14">
    <source>
        <dbReference type="RuleBase" id="RU369039"/>
    </source>
</evidence>
<dbReference type="InterPro" id="IPR001124">
    <property type="entry name" value="Lipid-bd_serum_glycop_C"/>
</dbReference>
<evidence type="ECO:0000256" key="6">
    <source>
        <dbReference type="ARBA" id="ARBA00022529"/>
    </source>
</evidence>
<evidence type="ECO:0000256" key="13">
    <source>
        <dbReference type="PIRSR" id="PIRSR002417-50"/>
    </source>
</evidence>
<keyword evidence="8 14" id="KW-0391">Immunity</keyword>
<keyword evidence="5 14" id="KW-0964">Secreted</keyword>
<evidence type="ECO:0000256" key="3">
    <source>
        <dbReference type="ARBA" id="ARBA00007292"/>
    </source>
</evidence>
<reference evidence="18" key="3">
    <citation type="submission" date="2025-09" db="UniProtKB">
        <authorList>
            <consortium name="Ensembl"/>
        </authorList>
    </citation>
    <scope>IDENTIFICATION</scope>
    <source>
        <strain evidence="18">Isolate ISIS603380</strain>
    </source>
</reference>
<feature type="disulfide bond" evidence="13">
    <location>
        <begin position="162"/>
        <end position="202"/>
    </location>
</feature>
<keyword evidence="15" id="KW-0812">Transmembrane</keyword>
<gene>
    <name evidence="18" type="primary">BPI</name>
</gene>
<dbReference type="PANTHER" id="PTHR10504">
    <property type="entry name" value="BACTERICIDAL PERMEABILITY-INCREASING BPI PROTEIN-RELATED"/>
    <property type="match status" value="1"/>
</dbReference>
<evidence type="ECO:0000256" key="10">
    <source>
        <dbReference type="ARBA" id="ARBA00023157"/>
    </source>
</evidence>
<dbReference type="HOGENOM" id="CLU_028970_3_2_1"/>
<evidence type="ECO:0000256" key="1">
    <source>
        <dbReference type="ARBA" id="ARBA00004197"/>
    </source>
</evidence>
<dbReference type="GeneTree" id="ENSGT01150000286994"/>
<proteinExistence type="inferred from homology"/>
<keyword evidence="14" id="KW-0732">Signal</keyword>
<evidence type="ECO:0000256" key="5">
    <source>
        <dbReference type="ARBA" id="ARBA00022525"/>
    </source>
</evidence>
<dbReference type="GO" id="GO:0031663">
    <property type="term" value="P:lipopolysaccharide-mediated signaling pathway"/>
    <property type="evidence" value="ECO:0007669"/>
    <property type="project" value="TreeGrafter"/>
</dbReference>
<dbReference type="Ensembl" id="ENSLAFT00000005286.3">
    <property type="protein sequence ID" value="ENSLAFP00000004428.3"/>
    <property type="gene ID" value="ENSLAFG00000005285.3"/>
</dbReference>
<dbReference type="GO" id="GO:0032720">
    <property type="term" value="P:negative regulation of tumor necrosis factor production"/>
    <property type="evidence" value="ECO:0007669"/>
    <property type="project" value="TreeGrafter"/>
</dbReference>
<comment type="similarity">
    <text evidence="3">Belongs to the BPI/LBP/Plunc superfamily. BPI/LBP family.</text>
</comment>
<dbReference type="InterPro" id="IPR017943">
    <property type="entry name" value="Bactericidal_perm-incr_a/b_dom"/>
</dbReference>
<dbReference type="GO" id="GO:0005615">
    <property type="term" value="C:extracellular space"/>
    <property type="evidence" value="ECO:0007669"/>
    <property type="project" value="UniProtKB-UniRule"/>
</dbReference>
<keyword evidence="11 14" id="KW-0325">Glycoprotein</keyword>
<keyword evidence="15" id="KW-0472">Membrane</keyword>
<comment type="domain">
    <text evidence="14">The N- and C-terminal barrels adopt an identical fold despite having only 13% of conserved residues.</text>
</comment>
<evidence type="ECO:0000256" key="2">
    <source>
        <dbReference type="ARBA" id="ARBA00004613"/>
    </source>
</evidence>
<keyword evidence="9 14" id="KW-0044">Antibiotic</keyword>
<keyword evidence="10 13" id="KW-1015">Disulfide bond</keyword>
<dbReference type="GO" id="GO:0050829">
    <property type="term" value="P:defense response to Gram-negative bacterium"/>
    <property type="evidence" value="ECO:0007669"/>
    <property type="project" value="UniProtKB-UniRule"/>
</dbReference>
<dbReference type="Pfam" id="PF02886">
    <property type="entry name" value="LBP_BPI_CETP_C"/>
    <property type="match status" value="1"/>
</dbReference>
<dbReference type="GO" id="GO:0001530">
    <property type="term" value="F:lipopolysaccharide binding"/>
    <property type="evidence" value="ECO:0007669"/>
    <property type="project" value="TreeGrafter"/>
</dbReference>
<dbReference type="OMA" id="WKARKRF"/>
<feature type="domain" description="Lipid-binding serum glycoprotein C-terminal" evidence="17">
    <location>
        <begin position="275"/>
        <end position="478"/>
    </location>
</feature>
<dbReference type="Pfam" id="PF01273">
    <property type="entry name" value="LBP_BPI_CETP"/>
    <property type="match status" value="1"/>
</dbReference>
<comment type="subunit">
    <text evidence="12 14">Monomer. Homodimer; disulfide-linked.</text>
</comment>
<dbReference type="CDD" id="cd00025">
    <property type="entry name" value="BPI1"/>
    <property type="match status" value="1"/>
</dbReference>
<dbReference type="Gene3D" id="3.15.20.10">
    <property type="entry name" value="Bactericidal permeability-increasing protein, domain 2"/>
    <property type="match status" value="1"/>
</dbReference>
<keyword evidence="19" id="KW-1185">Reference proteome</keyword>
<comment type="domain">
    <text evidence="14">The N-terminal region may be exposed to the interior of the granule, whereas the C-terminal portion may be embedded in the membrane. During phagocytosis and degranulation, proteases may be released and activated and cleave BPI at the junction of the N- and C-terminal portions of the molecule, providing controlled release of the N-terminal antibacterial fragment when bacteria are ingested.</text>
</comment>
<dbReference type="PIRSF" id="PIRSF002417">
    <property type="entry name" value="Lipid_binding_protein"/>
    <property type="match status" value="1"/>
</dbReference>
<dbReference type="InterPro" id="IPR030675">
    <property type="entry name" value="BPI/LBP"/>
</dbReference>